<feature type="signal peptide" evidence="1">
    <location>
        <begin position="1"/>
        <end position="18"/>
    </location>
</feature>
<dbReference type="Proteomes" id="UP000557566">
    <property type="component" value="Unassembled WGS sequence"/>
</dbReference>
<sequence>MKTALPCCVAVCFSTAMAAQMNVASIMENQVQETMRSIEAKCTDLPSHSSQKLRSLLSDVSRGTAQPNGDRIRDTVTRFIDAFKNSDEWMDSVTVCIERM</sequence>
<protein>
    <recommendedName>
        <fullName evidence="4">Secreted protein</fullName>
    </recommendedName>
</protein>
<accession>A0A8H4LUK5</accession>
<evidence type="ECO:0000313" key="3">
    <source>
        <dbReference type="Proteomes" id="UP000557566"/>
    </source>
</evidence>
<reference evidence="2 3" key="1">
    <citation type="journal article" date="2020" name="Genome Biol. Evol.">
        <title>A new high-quality draft genome assembly of the Chinese cordyceps Ophiocordyceps sinensis.</title>
        <authorList>
            <person name="Shu R."/>
            <person name="Zhang J."/>
            <person name="Meng Q."/>
            <person name="Zhang H."/>
            <person name="Zhou G."/>
            <person name="Li M."/>
            <person name="Wu P."/>
            <person name="Zhao Y."/>
            <person name="Chen C."/>
            <person name="Qin Q."/>
        </authorList>
    </citation>
    <scope>NUCLEOTIDE SEQUENCE [LARGE SCALE GENOMIC DNA]</scope>
    <source>
        <strain evidence="2 3">IOZ07</strain>
    </source>
</reference>
<keyword evidence="3" id="KW-1185">Reference proteome</keyword>
<feature type="chain" id="PRO_5034059784" description="Secreted protein" evidence="1">
    <location>
        <begin position="19"/>
        <end position="100"/>
    </location>
</feature>
<comment type="caution">
    <text evidence="2">The sequence shown here is derived from an EMBL/GenBank/DDBJ whole genome shotgun (WGS) entry which is preliminary data.</text>
</comment>
<organism evidence="2 3">
    <name type="scientific">Ophiocordyceps sinensis</name>
    <dbReference type="NCBI Taxonomy" id="72228"/>
    <lineage>
        <taxon>Eukaryota</taxon>
        <taxon>Fungi</taxon>
        <taxon>Dikarya</taxon>
        <taxon>Ascomycota</taxon>
        <taxon>Pezizomycotina</taxon>
        <taxon>Sordariomycetes</taxon>
        <taxon>Hypocreomycetidae</taxon>
        <taxon>Hypocreales</taxon>
        <taxon>Ophiocordycipitaceae</taxon>
        <taxon>Ophiocordyceps</taxon>
    </lineage>
</organism>
<dbReference type="EMBL" id="JAAVMX010000008">
    <property type="protein sequence ID" value="KAF4505708.1"/>
    <property type="molecule type" value="Genomic_DNA"/>
</dbReference>
<dbReference type="AlphaFoldDB" id="A0A8H4LUK5"/>
<name>A0A8H4LUK5_9HYPO</name>
<evidence type="ECO:0000256" key="1">
    <source>
        <dbReference type="SAM" id="SignalP"/>
    </source>
</evidence>
<gene>
    <name evidence="2" type="ORF">G6O67_007626</name>
</gene>
<evidence type="ECO:0008006" key="4">
    <source>
        <dbReference type="Google" id="ProtNLM"/>
    </source>
</evidence>
<keyword evidence="1" id="KW-0732">Signal</keyword>
<proteinExistence type="predicted"/>
<evidence type="ECO:0000313" key="2">
    <source>
        <dbReference type="EMBL" id="KAF4505708.1"/>
    </source>
</evidence>
<dbReference type="OrthoDB" id="10579967at2759"/>